<evidence type="ECO:0000313" key="1">
    <source>
        <dbReference type="Ensembl" id="ENSOARP00020055907.1"/>
    </source>
</evidence>
<gene>
    <name evidence="1" type="primary">MTFP1</name>
</gene>
<accession>A0AC11EAR0</accession>
<sequence>MSEPPSRGAERDLFRDTWVRYLGYANEVGEAFRSLVPAAVVWLSYAVSSSYVLADAIDKGKKARDALASVAIPGFTINRVCAASLYILSSATRWPLAVRKWTTTALGLLAIPVIIHPIDRSVDFLLDSSLRKLYPSVEKPSSS</sequence>
<name>A0AC11EAR0_SHEEP</name>
<reference evidence="1" key="3">
    <citation type="submission" date="2025-09" db="UniProtKB">
        <authorList>
            <consortium name="Ensembl"/>
        </authorList>
    </citation>
    <scope>IDENTIFICATION</scope>
</reference>
<reference evidence="1" key="2">
    <citation type="submission" date="2025-08" db="UniProtKB">
        <authorList>
            <consortium name="Ensembl"/>
        </authorList>
    </citation>
    <scope>IDENTIFICATION</scope>
</reference>
<organism evidence="1">
    <name type="scientific">Ovis aries</name>
    <name type="common">Sheep</name>
    <dbReference type="NCBI Taxonomy" id="9940"/>
    <lineage>
        <taxon>Eukaryota</taxon>
        <taxon>Metazoa</taxon>
        <taxon>Chordata</taxon>
        <taxon>Craniata</taxon>
        <taxon>Vertebrata</taxon>
        <taxon>Euteleostomi</taxon>
        <taxon>Mammalia</taxon>
        <taxon>Eutheria</taxon>
        <taxon>Laurasiatheria</taxon>
        <taxon>Artiodactyla</taxon>
        <taxon>Ruminantia</taxon>
        <taxon>Pecora</taxon>
        <taxon>Bovidae</taxon>
        <taxon>Caprinae</taxon>
        <taxon>Ovis</taxon>
    </lineage>
</organism>
<proteinExistence type="predicted"/>
<dbReference type="Ensembl" id="ENSOART00020067967.1">
    <property type="protein sequence ID" value="ENSOARP00020055907.1"/>
    <property type="gene ID" value="ENSOARG00020015626.2"/>
</dbReference>
<protein>
    <submittedName>
        <fullName evidence="1">Mitochondrial fission process 1</fullName>
    </submittedName>
</protein>
<reference evidence="1" key="1">
    <citation type="submission" date="2020-11" db="EMBL/GenBank/DDBJ databases">
        <authorList>
            <person name="Davenport K.M."/>
            <person name="Bickhart D.M."/>
            <person name="Smith T.P.L."/>
            <person name="Murdoch B.M."/>
            <person name="Rosen B.D."/>
        </authorList>
    </citation>
    <scope>NUCLEOTIDE SEQUENCE [LARGE SCALE GENOMIC DNA]</scope>
    <source>
        <strain evidence="1">OAR_USU_Benz2616</strain>
    </source>
</reference>